<feature type="chain" id="PRO_5016613302" description="Lipoprotein" evidence="1">
    <location>
        <begin position="19"/>
        <end position="86"/>
    </location>
</feature>
<name>A0A370NZ08_9BURK</name>
<comment type="caution">
    <text evidence="2">The sequence shown here is derived from an EMBL/GenBank/DDBJ whole genome shotgun (WGS) entry which is preliminary data.</text>
</comment>
<organism evidence="2 3">
    <name type="scientific">Cupriavidus lacunae</name>
    <dbReference type="NCBI Taxonomy" id="2666307"/>
    <lineage>
        <taxon>Bacteria</taxon>
        <taxon>Pseudomonadati</taxon>
        <taxon>Pseudomonadota</taxon>
        <taxon>Betaproteobacteria</taxon>
        <taxon>Burkholderiales</taxon>
        <taxon>Burkholderiaceae</taxon>
        <taxon>Cupriavidus</taxon>
    </lineage>
</organism>
<evidence type="ECO:0000256" key="1">
    <source>
        <dbReference type="SAM" id="SignalP"/>
    </source>
</evidence>
<keyword evidence="1" id="KW-0732">Signal</keyword>
<evidence type="ECO:0000313" key="3">
    <source>
        <dbReference type="Proteomes" id="UP000255165"/>
    </source>
</evidence>
<dbReference type="PROSITE" id="PS51257">
    <property type="entry name" value="PROKAR_LIPOPROTEIN"/>
    <property type="match status" value="1"/>
</dbReference>
<gene>
    <name evidence="2" type="ORF">DN412_08510</name>
</gene>
<sequence length="86" mass="9040">MRSITLLLAVAIAGCASAPQVITQTRTVEVPIAVPCRPPVVVRPAWALDQVDPGAGLYTKGRAALAELEQRAGYEALLEAALLSCR</sequence>
<feature type="signal peptide" evidence="1">
    <location>
        <begin position="1"/>
        <end position="18"/>
    </location>
</feature>
<evidence type="ECO:0008006" key="4">
    <source>
        <dbReference type="Google" id="ProtNLM"/>
    </source>
</evidence>
<dbReference type="EMBL" id="QKWJ01000007">
    <property type="protein sequence ID" value="RDK10785.1"/>
    <property type="molecule type" value="Genomic_DNA"/>
</dbReference>
<protein>
    <recommendedName>
        <fullName evidence="4">Lipoprotein</fullName>
    </recommendedName>
</protein>
<proteinExistence type="predicted"/>
<accession>A0A370NZ08</accession>
<keyword evidence="3" id="KW-1185">Reference proteome</keyword>
<reference evidence="3" key="1">
    <citation type="submission" date="2018-06" db="EMBL/GenBank/DDBJ databases">
        <authorList>
            <person name="Feng T."/>
            <person name="Jeon C.O."/>
        </authorList>
    </citation>
    <scope>NUCLEOTIDE SEQUENCE [LARGE SCALE GENOMIC DNA]</scope>
    <source>
        <strain evidence="3">S23</strain>
    </source>
</reference>
<dbReference type="Proteomes" id="UP000255165">
    <property type="component" value="Unassembled WGS sequence"/>
</dbReference>
<evidence type="ECO:0000313" key="2">
    <source>
        <dbReference type="EMBL" id="RDK10785.1"/>
    </source>
</evidence>
<dbReference type="AlphaFoldDB" id="A0A370NZ08"/>